<sequence length="401" mass="45491">MNNKRIPGFQWAMIVFLFFIIAYVLPIILKDFQGSLPYKSFVFDITAIAPFIGALFCLLIFKHKRLQLGGLKFTIGLKTIERILLALILPLTILAVAMVSFNILADSFILLQAEDFSVSLTTVIIGQLITAMLIEFGFRSYLQNIVENRIYTFFASILVGILYSIWNLNLSFGMTFAAYNFLYTFAFSMIIGELIRGTKGRTIYIATLFHFVMSFGLVFLFNEELGNVFAMKVIALSTVAVGVVYLLITMIIRVILYFFTKRNLDEIEENNYMDHLDDESHLDVNDTPAETEQATNDYEPASADTSSTVHDEQDEMNSTHQENDDTSSTVATASQDNNIAKNVANDTETTSHQLHQSEEIEPSLNEDESQTSTDDEPTNDNTETQNQRSSFFLKSKRRNRR</sequence>
<dbReference type="Proteomes" id="UP000321598">
    <property type="component" value="Unassembled WGS sequence"/>
</dbReference>
<dbReference type="AlphaFoldDB" id="A0A380C2R8"/>
<dbReference type="GeneID" id="97286963"/>
<dbReference type="InterPro" id="IPR003675">
    <property type="entry name" value="Rce1/LyrA-like_dom"/>
</dbReference>
<dbReference type="EMBL" id="UGZE01000001">
    <property type="protein sequence ID" value="SUJ11683.1"/>
    <property type="molecule type" value="Genomic_DNA"/>
</dbReference>
<evidence type="ECO:0000313" key="7">
    <source>
        <dbReference type="Proteomes" id="UP000321598"/>
    </source>
</evidence>
<dbReference type="RefSeq" id="WP_002510291.1">
    <property type="nucleotide sequence ID" value="NZ_BKAV01000025.1"/>
</dbReference>
<organism evidence="5 6">
    <name type="scientific">Staphylococcus arlettae</name>
    <dbReference type="NCBI Taxonomy" id="29378"/>
    <lineage>
        <taxon>Bacteria</taxon>
        <taxon>Bacillati</taxon>
        <taxon>Bacillota</taxon>
        <taxon>Bacilli</taxon>
        <taxon>Bacillales</taxon>
        <taxon>Staphylococcaceae</taxon>
        <taxon>Staphylococcus</taxon>
    </lineage>
</organism>
<gene>
    <name evidence="5" type="primary">lyrA</name>
    <name evidence="5" type="ORF">NCTC12413_00613</name>
    <name evidence="4" type="ORF">SAR03_21010</name>
</gene>
<accession>A0A380C2R8</accession>
<feature type="transmembrane region" description="Helical" evidence="2">
    <location>
        <begin position="150"/>
        <end position="166"/>
    </location>
</feature>
<feature type="transmembrane region" description="Helical" evidence="2">
    <location>
        <begin position="172"/>
        <end position="191"/>
    </location>
</feature>
<dbReference type="GO" id="GO:0004175">
    <property type="term" value="F:endopeptidase activity"/>
    <property type="evidence" value="ECO:0007669"/>
    <property type="project" value="UniProtKB-ARBA"/>
</dbReference>
<dbReference type="GO" id="GO:0080120">
    <property type="term" value="P:CAAX-box protein maturation"/>
    <property type="evidence" value="ECO:0007669"/>
    <property type="project" value="UniProtKB-ARBA"/>
</dbReference>
<reference evidence="4 7" key="2">
    <citation type="submission" date="2019-07" db="EMBL/GenBank/DDBJ databases">
        <title>Whole genome shotgun sequence of Staphylococcus arlettae NBRC 109765.</title>
        <authorList>
            <person name="Hosoyama A."/>
            <person name="Uohara A."/>
            <person name="Ohji S."/>
            <person name="Ichikawa N."/>
        </authorList>
    </citation>
    <scope>NUCLEOTIDE SEQUENCE [LARGE SCALE GENOMIC DNA]</scope>
    <source>
        <strain evidence="4 7">NBRC 109765</strain>
    </source>
</reference>
<keyword evidence="7" id="KW-1185">Reference proteome</keyword>
<feature type="domain" description="CAAX prenyl protease 2/Lysostaphin resistance protein A-like" evidence="3">
    <location>
        <begin position="120"/>
        <end position="214"/>
    </location>
</feature>
<feature type="transmembrane region" description="Helical" evidence="2">
    <location>
        <begin position="203"/>
        <end position="221"/>
    </location>
</feature>
<feature type="transmembrane region" description="Helical" evidence="2">
    <location>
        <begin position="41"/>
        <end position="61"/>
    </location>
</feature>
<dbReference type="EMBL" id="BKAV01000025">
    <property type="protein sequence ID" value="GEQ01064.1"/>
    <property type="molecule type" value="Genomic_DNA"/>
</dbReference>
<name>A0A380C2R8_9STAP</name>
<protein>
    <submittedName>
        <fullName evidence="5">Lysostaphin resistance protein A</fullName>
    </submittedName>
</protein>
<dbReference type="OrthoDB" id="2413325at2"/>
<feature type="compositionally biased region" description="Acidic residues" evidence="1">
    <location>
        <begin position="359"/>
        <end position="378"/>
    </location>
</feature>
<feature type="compositionally biased region" description="Polar residues" evidence="1">
    <location>
        <begin position="316"/>
        <end position="354"/>
    </location>
</feature>
<feature type="transmembrane region" description="Helical" evidence="2">
    <location>
        <begin position="233"/>
        <end position="259"/>
    </location>
</feature>
<reference evidence="5 6" key="1">
    <citation type="submission" date="2018-06" db="EMBL/GenBank/DDBJ databases">
        <authorList>
            <consortium name="Pathogen Informatics"/>
            <person name="Doyle S."/>
        </authorList>
    </citation>
    <scope>NUCLEOTIDE SEQUENCE [LARGE SCALE GENOMIC DNA]</scope>
    <source>
        <strain evidence="5 6">NCTC12413</strain>
    </source>
</reference>
<feature type="region of interest" description="Disordered" evidence="1">
    <location>
        <begin position="278"/>
        <end position="401"/>
    </location>
</feature>
<evidence type="ECO:0000313" key="4">
    <source>
        <dbReference type="EMBL" id="GEQ01064.1"/>
    </source>
</evidence>
<feature type="transmembrane region" description="Helical" evidence="2">
    <location>
        <begin position="116"/>
        <end position="138"/>
    </location>
</feature>
<evidence type="ECO:0000313" key="5">
    <source>
        <dbReference type="EMBL" id="SUJ11683.1"/>
    </source>
</evidence>
<feature type="transmembrane region" description="Helical" evidence="2">
    <location>
        <begin position="12"/>
        <end position="29"/>
    </location>
</feature>
<keyword evidence="2" id="KW-0812">Transmembrane</keyword>
<dbReference type="Proteomes" id="UP000254956">
    <property type="component" value="Unassembled WGS sequence"/>
</dbReference>
<keyword evidence="2" id="KW-1133">Transmembrane helix</keyword>
<keyword evidence="2" id="KW-0472">Membrane</keyword>
<evidence type="ECO:0000313" key="6">
    <source>
        <dbReference type="Proteomes" id="UP000254956"/>
    </source>
</evidence>
<proteinExistence type="predicted"/>
<feature type="transmembrane region" description="Helical" evidence="2">
    <location>
        <begin position="82"/>
        <end position="104"/>
    </location>
</feature>
<evidence type="ECO:0000259" key="3">
    <source>
        <dbReference type="Pfam" id="PF02517"/>
    </source>
</evidence>
<dbReference type="Pfam" id="PF02517">
    <property type="entry name" value="Rce1-like"/>
    <property type="match status" value="1"/>
</dbReference>
<dbReference type="STRING" id="1212545.SARL_07833"/>
<evidence type="ECO:0000256" key="2">
    <source>
        <dbReference type="SAM" id="Phobius"/>
    </source>
</evidence>
<evidence type="ECO:0000256" key="1">
    <source>
        <dbReference type="SAM" id="MobiDB-lite"/>
    </source>
</evidence>